<keyword evidence="1" id="KW-0812">Transmembrane</keyword>
<dbReference type="RefSeq" id="WP_150079751.1">
    <property type="nucleotide sequence ID" value="NZ_VWOX01000028.1"/>
</dbReference>
<sequence>MNQSPPQTMERIRRRFMPWYIALFVLLAGGISFILFRPLIRTWAYEPVTGIVVQSEMEYCGMEVSGYSAEIRFAYTVGNQEFRDGRLRPNVAQTCRPKETIAAILREYPVGAKVQGWYDPERPQFAVIDRSPGETQWTFIAVVCGFLFIFFCIWGMQRSNARRAAELARRRKAEAASASE</sequence>
<comment type="caution">
    <text evidence="3">The sequence shown here is derived from an EMBL/GenBank/DDBJ whole genome shotgun (WGS) entry which is preliminary data.</text>
</comment>
<keyword evidence="1" id="KW-1133">Transmembrane helix</keyword>
<feature type="transmembrane region" description="Helical" evidence="1">
    <location>
        <begin position="137"/>
        <end position="156"/>
    </location>
</feature>
<evidence type="ECO:0000313" key="4">
    <source>
        <dbReference type="Proteomes" id="UP000324479"/>
    </source>
</evidence>
<feature type="domain" description="DUF3592" evidence="2">
    <location>
        <begin position="48"/>
        <end position="131"/>
    </location>
</feature>
<accession>A0A5M6CTV6</accession>
<keyword evidence="1" id="KW-0472">Membrane</keyword>
<feature type="transmembrane region" description="Helical" evidence="1">
    <location>
        <begin position="20"/>
        <end position="40"/>
    </location>
</feature>
<proteinExistence type="predicted"/>
<name>A0A5M6CTV6_9BACT</name>
<keyword evidence="4" id="KW-1185">Reference proteome</keyword>
<protein>
    <submittedName>
        <fullName evidence="3">DUF3592 domain-containing protein</fullName>
    </submittedName>
</protein>
<evidence type="ECO:0000256" key="1">
    <source>
        <dbReference type="SAM" id="Phobius"/>
    </source>
</evidence>
<dbReference type="Pfam" id="PF12158">
    <property type="entry name" value="DUF3592"/>
    <property type="match status" value="1"/>
</dbReference>
<dbReference type="EMBL" id="VWOX01000028">
    <property type="protein sequence ID" value="KAA5538651.1"/>
    <property type="molecule type" value="Genomic_DNA"/>
</dbReference>
<organism evidence="3 4">
    <name type="scientific">Roseiconus nitratireducens</name>
    <dbReference type="NCBI Taxonomy" id="2605748"/>
    <lineage>
        <taxon>Bacteria</taxon>
        <taxon>Pseudomonadati</taxon>
        <taxon>Planctomycetota</taxon>
        <taxon>Planctomycetia</taxon>
        <taxon>Pirellulales</taxon>
        <taxon>Pirellulaceae</taxon>
        <taxon>Roseiconus</taxon>
    </lineage>
</organism>
<evidence type="ECO:0000313" key="3">
    <source>
        <dbReference type="EMBL" id="KAA5538651.1"/>
    </source>
</evidence>
<dbReference type="AlphaFoldDB" id="A0A5M6CTV6"/>
<evidence type="ECO:0000259" key="2">
    <source>
        <dbReference type="Pfam" id="PF12158"/>
    </source>
</evidence>
<dbReference type="Proteomes" id="UP000324479">
    <property type="component" value="Unassembled WGS sequence"/>
</dbReference>
<reference evidence="3 4" key="1">
    <citation type="submission" date="2019-08" db="EMBL/GenBank/DDBJ databases">
        <authorList>
            <person name="Dhanesh K."/>
            <person name="Kumar G."/>
            <person name="Sasikala C."/>
            <person name="Venkata Ramana C."/>
        </authorList>
    </citation>
    <scope>NUCLEOTIDE SEQUENCE [LARGE SCALE GENOMIC DNA]</scope>
    <source>
        <strain evidence="3 4">JC645</strain>
    </source>
</reference>
<dbReference type="InterPro" id="IPR021994">
    <property type="entry name" value="DUF3592"/>
</dbReference>
<gene>
    <name evidence="3" type="ORF">FYK55_27095</name>
</gene>